<comment type="caution">
    <text evidence="2">The sequence shown here is derived from an EMBL/GenBank/DDBJ whole genome shotgun (WGS) entry which is preliminary data.</text>
</comment>
<keyword evidence="1" id="KW-0450">Lipoyl</keyword>
<dbReference type="SUPFAM" id="SSF51230">
    <property type="entry name" value="Single hybrid motif"/>
    <property type="match status" value="1"/>
</dbReference>
<protein>
    <submittedName>
        <fullName evidence="2">Glycine cleavage system protein H</fullName>
    </submittedName>
</protein>
<gene>
    <name evidence="2" type="ORF">GK047_14550</name>
</gene>
<organism evidence="2">
    <name type="scientific">Paenibacillus sp. SYP-B3998</name>
    <dbReference type="NCBI Taxonomy" id="2678564"/>
    <lineage>
        <taxon>Bacteria</taxon>
        <taxon>Bacillati</taxon>
        <taxon>Bacillota</taxon>
        <taxon>Bacilli</taxon>
        <taxon>Bacillales</taxon>
        <taxon>Paenibacillaceae</taxon>
        <taxon>Paenibacillus</taxon>
    </lineage>
</organism>
<sequence length="127" mass="14660">MSVPTHLKYSRDHFWIRLEDEVAVIGLTDTGITEWGMILYIDLPEMDMRVDQGEYLGSVENVDGEHDLRSPLSGRVTAVNRLIERAALLLHESPYDKGWLYAIQWSRESELEQLLDAEAYKLHTSLE</sequence>
<dbReference type="GO" id="GO:0019464">
    <property type="term" value="P:glycine decarboxylation via glycine cleavage system"/>
    <property type="evidence" value="ECO:0007669"/>
    <property type="project" value="InterPro"/>
</dbReference>
<dbReference type="AlphaFoldDB" id="A0A6G3ZYD1"/>
<dbReference type="CDD" id="cd06848">
    <property type="entry name" value="GCS_H"/>
    <property type="match status" value="1"/>
</dbReference>
<dbReference type="InterPro" id="IPR011053">
    <property type="entry name" value="Single_hybrid_motif"/>
</dbReference>
<accession>A0A6G3ZYD1</accession>
<evidence type="ECO:0000313" key="2">
    <source>
        <dbReference type="EMBL" id="NEW07226.1"/>
    </source>
</evidence>
<proteinExistence type="predicted"/>
<dbReference type="GO" id="GO:0009249">
    <property type="term" value="P:protein lipoylation"/>
    <property type="evidence" value="ECO:0007669"/>
    <property type="project" value="TreeGrafter"/>
</dbReference>
<dbReference type="InterPro" id="IPR002930">
    <property type="entry name" value="GCV_H"/>
</dbReference>
<reference evidence="2" key="1">
    <citation type="submission" date="2020-02" db="EMBL/GenBank/DDBJ databases">
        <authorList>
            <person name="Shen X.-R."/>
            <person name="Zhang Y.-X."/>
        </authorList>
    </citation>
    <scope>NUCLEOTIDE SEQUENCE</scope>
    <source>
        <strain evidence="2">SYP-B3998</strain>
    </source>
</reference>
<name>A0A6G3ZYD1_9BACL</name>
<dbReference type="GO" id="GO:0005960">
    <property type="term" value="C:glycine cleavage complex"/>
    <property type="evidence" value="ECO:0007669"/>
    <property type="project" value="InterPro"/>
</dbReference>
<dbReference type="PANTHER" id="PTHR11715">
    <property type="entry name" value="GLYCINE CLEAVAGE SYSTEM H PROTEIN"/>
    <property type="match status" value="1"/>
</dbReference>
<dbReference type="EMBL" id="JAAIKC010000004">
    <property type="protein sequence ID" value="NEW07226.1"/>
    <property type="molecule type" value="Genomic_DNA"/>
</dbReference>
<dbReference type="Gene3D" id="2.40.50.100">
    <property type="match status" value="1"/>
</dbReference>
<dbReference type="Pfam" id="PF01597">
    <property type="entry name" value="GCV_H"/>
    <property type="match status" value="1"/>
</dbReference>
<evidence type="ECO:0000256" key="1">
    <source>
        <dbReference type="ARBA" id="ARBA00022823"/>
    </source>
</evidence>
<dbReference type="RefSeq" id="WP_163947730.1">
    <property type="nucleotide sequence ID" value="NZ_JAAIKC010000004.1"/>
</dbReference>
<dbReference type="PANTHER" id="PTHR11715:SF3">
    <property type="entry name" value="GLYCINE CLEAVAGE SYSTEM H PROTEIN-RELATED"/>
    <property type="match status" value="1"/>
</dbReference>
<dbReference type="GO" id="GO:0005829">
    <property type="term" value="C:cytosol"/>
    <property type="evidence" value="ECO:0007669"/>
    <property type="project" value="TreeGrafter"/>
</dbReference>
<dbReference type="InterPro" id="IPR033753">
    <property type="entry name" value="GCV_H/Fam206"/>
</dbReference>